<evidence type="ECO:0000256" key="3">
    <source>
        <dbReference type="RuleBase" id="RU004514"/>
    </source>
</evidence>
<dbReference type="EMBL" id="JAUZVY010000004">
    <property type="protein sequence ID" value="MDP4529644.1"/>
    <property type="molecule type" value="Genomic_DNA"/>
</dbReference>
<evidence type="ECO:0000259" key="4">
    <source>
        <dbReference type="Pfam" id="PF01168"/>
    </source>
</evidence>
<proteinExistence type="inferred from homology"/>
<dbReference type="NCBIfam" id="TIGR00044">
    <property type="entry name" value="YggS family pyridoxal phosphate-dependent enzyme"/>
    <property type="match status" value="1"/>
</dbReference>
<dbReference type="PANTHER" id="PTHR10146:SF14">
    <property type="entry name" value="PYRIDOXAL PHOSPHATE HOMEOSTASIS PROTEIN"/>
    <property type="match status" value="1"/>
</dbReference>
<dbReference type="PIRSF" id="PIRSF004848">
    <property type="entry name" value="YBL036c_PLPDEIII"/>
    <property type="match status" value="1"/>
</dbReference>
<dbReference type="CDD" id="cd06824">
    <property type="entry name" value="PLPDE_III_Yggs_like"/>
    <property type="match status" value="1"/>
</dbReference>
<dbReference type="Proteomes" id="UP001236258">
    <property type="component" value="Unassembled WGS sequence"/>
</dbReference>
<comment type="function">
    <text evidence="2">Pyridoxal 5'-phosphate (PLP)-binding protein, which is involved in PLP homeostasis.</text>
</comment>
<dbReference type="InterPro" id="IPR011078">
    <property type="entry name" value="PyrdxlP_homeostasis"/>
</dbReference>
<dbReference type="HAMAP" id="MF_02087">
    <property type="entry name" value="PLP_homeostasis"/>
    <property type="match status" value="1"/>
</dbReference>
<dbReference type="SUPFAM" id="SSF51419">
    <property type="entry name" value="PLP-binding barrel"/>
    <property type="match status" value="1"/>
</dbReference>
<evidence type="ECO:0000256" key="1">
    <source>
        <dbReference type="ARBA" id="ARBA00022898"/>
    </source>
</evidence>
<dbReference type="RefSeq" id="WP_305945710.1">
    <property type="nucleotide sequence ID" value="NZ_JAUZVY010000004.1"/>
</dbReference>
<protein>
    <recommendedName>
        <fullName evidence="2">Pyridoxal phosphate homeostasis protein</fullName>
        <shortName evidence="2">PLP homeostasis protein</shortName>
    </recommendedName>
</protein>
<evidence type="ECO:0000313" key="6">
    <source>
        <dbReference type="Proteomes" id="UP001236258"/>
    </source>
</evidence>
<feature type="domain" description="Alanine racemase N-terminal" evidence="4">
    <location>
        <begin position="21"/>
        <end position="226"/>
    </location>
</feature>
<gene>
    <name evidence="5" type="ORF">Q3O59_11490</name>
</gene>
<dbReference type="Pfam" id="PF01168">
    <property type="entry name" value="Ala_racemase_N"/>
    <property type="match status" value="1"/>
</dbReference>
<reference evidence="5 6" key="1">
    <citation type="submission" date="2023-08" db="EMBL/GenBank/DDBJ databases">
        <authorList>
            <person name="Joshi A."/>
            <person name="Thite S."/>
        </authorList>
    </citation>
    <scope>NUCLEOTIDE SEQUENCE [LARGE SCALE GENOMIC DNA]</scope>
    <source>
        <strain evidence="5 6">1E1</strain>
    </source>
</reference>
<feature type="modified residue" description="N6-(pyridoxal phosphate)lysine" evidence="2">
    <location>
        <position position="36"/>
    </location>
</feature>
<comment type="similarity">
    <text evidence="2 3">Belongs to the pyridoxal phosphate-binding protein YggS/PROSC family.</text>
</comment>
<comment type="caution">
    <text evidence="5">The sequence shown here is derived from an EMBL/GenBank/DDBJ whole genome shotgun (WGS) entry which is preliminary data.</text>
</comment>
<sequence length="232" mass="25595">MTTIAERLQSAYRQIAEECTKLGPSAANAQLIAVSKTKPVSDILSAYAAGQRHFGENYPQELAEKVQQLSQYTELCWHFIGPLQSNKTRLVAEAASWCHSLDRVKIAERLSAQRPTNMPALKVLLQVNISQESSKAGITPEAILPLAKTVDALPGLELKGLMTIPAPSAQQQVETAFASMQQLSKELQQHYPKATELSMGMSDDWQLALRYGATMIRLGTAIFGARNYERHE</sequence>
<evidence type="ECO:0000256" key="2">
    <source>
        <dbReference type="HAMAP-Rule" id="MF_02087"/>
    </source>
</evidence>
<dbReference type="InterPro" id="IPR029066">
    <property type="entry name" value="PLP-binding_barrel"/>
</dbReference>
<dbReference type="Gene3D" id="3.20.20.10">
    <property type="entry name" value="Alanine racemase"/>
    <property type="match status" value="1"/>
</dbReference>
<dbReference type="PROSITE" id="PS01211">
    <property type="entry name" value="UPF0001"/>
    <property type="match status" value="1"/>
</dbReference>
<dbReference type="PANTHER" id="PTHR10146">
    <property type="entry name" value="PROLINE SYNTHETASE CO-TRANSCRIBED BACTERIAL HOMOLOG PROTEIN"/>
    <property type="match status" value="1"/>
</dbReference>
<organism evidence="5 6">
    <name type="scientific">Alkalimonas delamerensis</name>
    <dbReference type="NCBI Taxonomy" id="265981"/>
    <lineage>
        <taxon>Bacteria</taxon>
        <taxon>Pseudomonadati</taxon>
        <taxon>Pseudomonadota</taxon>
        <taxon>Gammaproteobacteria</taxon>
        <taxon>Alkalimonas</taxon>
    </lineage>
</organism>
<keyword evidence="1 2" id="KW-0663">Pyridoxal phosphate</keyword>
<keyword evidence="6" id="KW-1185">Reference proteome</keyword>
<name>A0ABT9GRY1_9GAMM</name>
<evidence type="ECO:0000313" key="5">
    <source>
        <dbReference type="EMBL" id="MDP4529644.1"/>
    </source>
</evidence>
<dbReference type="InterPro" id="IPR001608">
    <property type="entry name" value="Ala_racemase_N"/>
</dbReference>
<accession>A0ABT9GRY1</accession>